<name>A0A151ZS82_TIELA</name>
<gene>
    <name evidence="2" type="ORF">DLAC_04142</name>
</gene>
<sequence>MNMDLDIKLERLKLKIANCENEQLNIVTNHNIKVLKLQRKIDHLKSKLEKSNHIDTEKQSEDAKVEQDTVGETIEYPNLNEPVNIKLVKKECKSKIRQEKLKEKMEKKSVYLKEKMERRDTKLQRKHDRVGQKMETVEQKISSEKGSNNNNNNNAVDSPVQESVRELMLKKKYVKLRNKQDRIDSRMSSKELKDMKVHNHHHQNCRKSKEASLDTVTLEEPKISVV</sequence>
<proteinExistence type="predicted"/>
<evidence type="ECO:0000313" key="3">
    <source>
        <dbReference type="Proteomes" id="UP000076078"/>
    </source>
</evidence>
<accession>A0A151ZS82</accession>
<dbReference type="Proteomes" id="UP000076078">
    <property type="component" value="Unassembled WGS sequence"/>
</dbReference>
<dbReference type="AlphaFoldDB" id="A0A151ZS82"/>
<reference evidence="2 3" key="1">
    <citation type="submission" date="2015-12" db="EMBL/GenBank/DDBJ databases">
        <title>Dictyostelia acquired genes for synthesis and detection of signals that induce cell-type specialization by lateral gene transfer from prokaryotes.</title>
        <authorList>
            <person name="Gloeckner G."/>
            <person name="Schaap P."/>
        </authorList>
    </citation>
    <scope>NUCLEOTIDE SEQUENCE [LARGE SCALE GENOMIC DNA]</scope>
    <source>
        <strain evidence="2 3">TK</strain>
    </source>
</reference>
<dbReference type="EMBL" id="LODT01000021">
    <property type="protein sequence ID" value="KYQ96837.1"/>
    <property type="molecule type" value="Genomic_DNA"/>
</dbReference>
<organism evidence="2 3">
    <name type="scientific">Tieghemostelium lacteum</name>
    <name type="common">Slime mold</name>
    <name type="synonym">Dictyostelium lacteum</name>
    <dbReference type="NCBI Taxonomy" id="361077"/>
    <lineage>
        <taxon>Eukaryota</taxon>
        <taxon>Amoebozoa</taxon>
        <taxon>Evosea</taxon>
        <taxon>Eumycetozoa</taxon>
        <taxon>Dictyostelia</taxon>
        <taxon>Dictyosteliales</taxon>
        <taxon>Raperosteliaceae</taxon>
        <taxon>Tieghemostelium</taxon>
    </lineage>
</organism>
<feature type="region of interest" description="Disordered" evidence="1">
    <location>
        <begin position="117"/>
        <end position="159"/>
    </location>
</feature>
<comment type="caution">
    <text evidence="2">The sequence shown here is derived from an EMBL/GenBank/DDBJ whole genome shotgun (WGS) entry which is preliminary data.</text>
</comment>
<protein>
    <submittedName>
        <fullName evidence="2">Uncharacterized protein</fullName>
    </submittedName>
</protein>
<evidence type="ECO:0000256" key="1">
    <source>
        <dbReference type="SAM" id="MobiDB-lite"/>
    </source>
</evidence>
<dbReference type="InParanoid" id="A0A151ZS82"/>
<feature type="compositionally biased region" description="Basic and acidic residues" evidence="1">
    <location>
        <begin position="117"/>
        <end position="143"/>
    </location>
</feature>
<keyword evidence="3" id="KW-1185">Reference proteome</keyword>
<evidence type="ECO:0000313" key="2">
    <source>
        <dbReference type="EMBL" id="KYQ96837.1"/>
    </source>
</evidence>